<keyword evidence="1" id="KW-0732">Signal</keyword>
<feature type="domain" description="C-type lectin" evidence="2">
    <location>
        <begin position="32"/>
        <end position="165"/>
    </location>
</feature>
<name>A0AAV2QFZ1_MEGNR</name>
<protein>
    <recommendedName>
        <fullName evidence="2">C-type lectin domain-containing protein</fullName>
    </recommendedName>
</protein>
<dbReference type="AlphaFoldDB" id="A0AAV2QFZ1"/>
<dbReference type="InterPro" id="IPR016187">
    <property type="entry name" value="CTDL_fold"/>
</dbReference>
<feature type="non-terminal residue" evidence="3">
    <location>
        <position position="1"/>
    </location>
</feature>
<reference evidence="3 4" key="1">
    <citation type="submission" date="2024-05" db="EMBL/GenBank/DDBJ databases">
        <authorList>
            <person name="Wallberg A."/>
        </authorList>
    </citation>
    <scope>NUCLEOTIDE SEQUENCE [LARGE SCALE GENOMIC DNA]</scope>
</reference>
<feature type="chain" id="PRO_5043315331" description="C-type lectin domain-containing protein" evidence="1">
    <location>
        <begin position="23"/>
        <end position="178"/>
    </location>
</feature>
<dbReference type="Gene3D" id="3.10.100.10">
    <property type="entry name" value="Mannose-Binding Protein A, subunit A"/>
    <property type="match status" value="1"/>
</dbReference>
<dbReference type="PROSITE" id="PS50041">
    <property type="entry name" value="C_TYPE_LECTIN_2"/>
    <property type="match status" value="1"/>
</dbReference>
<evidence type="ECO:0000313" key="3">
    <source>
        <dbReference type="EMBL" id="CAL4079040.1"/>
    </source>
</evidence>
<dbReference type="EMBL" id="CAXKWB010005561">
    <property type="protein sequence ID" value="CAL4079040.1"/>
    <property type="molecule type" value="Genomic_DNA"/>
</dbReference>
<evidence type="ECO:0000259" key="2">
    <source>
        <dbReference type="PROSITE" id="PS50041"/>
    </source>
</evidence>
<comment type="caution">
    <text evidence="3">The sequence shown here is derived from an EMBL/GenBank/DDBJ whole genome shotgun (WGS) entry which is preliminary data.</text>
</comment>
<evidence type="ECO:0000313" key="4">
    <source>
        <dbReference type="Proteomes" id="UP001497623"/>
    </source>
</evidence>
<evidence type="ECO:0000256" key="1">
    <source>
        <dbReference type="SAM" id="SignalP"/>
    </source>
</evidence>
<gene>
    <name evidence="3" type="ORF">MNOR_LOCUS10828</name>
</gene>
<dbReference type="InterPro" id="IPR001304">
    <property type="entry name" value="C-type_lectin-like"/>
</dbReference>
<organism evidence="3 4">
    <name type="scientific">Meganyctiphanes norvegica</name>
    <name type="common">Northern krill</name>
    <name type="synonym">Thysanopoda norvegica</name>
    <dbReference type="NCBI Taxonomy" id="48144"/>
    <lineage>
        <taxon>Eukaryota</taxon>
        <taxon>Metazoa</taxon>
        <taxon>Ecdysozoa</taxon>
        <taxon>Arthropoda</taxon>
        <taxon>Crustacea</taxon>
        <taxon>Multicrustacea</taxon>
        <taxon>Malacostraca</taxon>
        <taxon>Eumalacostraca</taxon>
        <taxon>Eucarida</taxon>
        <taxon>Euphausiacea</taxon>
        <taxon>Euphausiidae</taxon>
        <taxon>Meganyctiphanes</taxon>
    </lineage>
</organism>
<dbReference type="Proteomes" id="UP001497623">
    <property type="component" value="Unassembled WGS sequence"/>
</dbReference>
<dbReference type="InterPro" id="IPR016186">
    <property type="entry name" value="C-type_lectin-like/link_sf"/>
</dbReference>
<accession>A0AAV2QFZ1</accession>
<keyword evidence="4" id="KW-1185">Reference proteome</keyword>
<dbReference type="Pfam" id="PF00059">
    <property type="entry name" value="Lectin_C"/>
    <property type="match status" value="1"/>
</dbReference>
<dbReference type="CDD" id="cd00037">
    <property type="entry name" value="CLECT"/>
    <property type="match status" value="1"/>
</dbReference>
<proteinExistence type="predicted"/>
<dbReference type="SUPFAM" id="SSF56436">
    <property type="entry name" value="C-type lectin-like"/>
    <property type="match status" value="1"/>
</dbReference>
<feature type="signal peptide" evidence="1">
    <location>
        <begin position="1"/>
        <end position="22"/>
    </location>
</feature>
<sequence length="178" mass="20228">VMKMLDKRTLLILAALAGFALGNSCPIGYEEINGYCLELHTEVLMSWYDAVHYCDYITDGLGMLAKVDHGDTLRGIAEYIDEFDLKNSFWLGGSDETIEGDWRWRDDTRVPFGTPFWAIHSGLPLLAWGHEPNGGKKENCLALNKDRLYYFDDVACDHRHHPLCYLYTNSSATDRNDG</sequence>
<dbReference type="SMART" id="SM00034">
    <property type="entry name" value="CLECT"/>
    <property type="match status" value="1"/>
</dbReference>